<feature type="region of interest" description="Disordered" evidence="11">
    <location>
        <begin position="1055"/>
        <end position="1074"/>
    </location>
</feature>
<dbReference type="GO" id="GO:0046548">
    <property type="term" value="P:retinal rod cell development"/>
    <property type="evidence" value="ECO:0007669"/>
    <property type="project" value="TreeGrafter"/>
</dbReference>
<sequence length="1405" mass="159755">MGRKISTPQSLLHGPGVPSYCVKAVLLVPGVQMRQFVLLRPLPHLPGARLGFKPQCLKESCSVRPSSGEVLLCAADIWSLAGGAGSLCTLNGCIPSSYSTPRRGLLSPTADHSSGLVTEPRAGSLPPQVCKWGSRRQFGESPAVRDWIFVHPGKNIKTQPPLSRMGREELEDSLFRLREEHMLVKELYWKQQDEIKRMRTALRRLTASGRDLRAEVVEAQQPAPRRRKAGWRQTPTKHQRPLLHGLQLQFQRVGPSAPRRSQPRVHAGHRQLRTAGGPVPEKLKREPSDRLSYTAPPTFKEHVTNEKIRSEISSESSELVPNSSSIISFSKVIIMTKLIGLCMPNSAHIVTSNTMLLEEPPKSPEKMWSKDEDFEQRRSLGCAQKATELRASIKENIELIRLKKLLHERNTSLVATKAQLTEVQEAYEALLQKNQGILSAAHDALLKQVNELRAELKEESKKAVSLKSQLEDVSILQITLKEFQERVEDLEKERKLLNDNYDKLLENMLDSSNQPHWSNELVGEQLQQKVSQLQDQLDAELEEKRRVLLQLSREKDQNKNLCLKVTHLLQKHKQDEEILQSQDLISRSPDRQSEPATHPALLQETTQVEPCEPENQEEKKLSQLLSELQVSHAETTLELEKTRDMLILQRKINVCYQEELEAMMTKADNENKDHEEKLERLNQLLDLKNDRINQLEGILRSHGLPISEQLKDVAYGTRQLSLCLQTLPAHGDDDEADISLLHQSENLFELHIHQAFLKSAALDQAGDTQPTTFCTYSFYDFETHCTPLAVGPQPLYDFTSQYVVETDSLFLNYLHGASVRLDLHQAVASEHHTLAAGWIYFERVLETVERVHGCTILTGAGGEDFGVLEYWMRLRFPIGSSLQACNKRKKAQAYLSANVLGALEAQEDKSRLETWKHQNELRVEIIRCYGLRSRRLGTQPSPYVMYRFFTFSDHDTAIIPASNNPHFRDQARFPVLVTSDLDKYLRREALSVYVFDDEDAEPGSYLGQVQVPLLPLAQNKSIKGDFNLTDPAGNPNGFVEMQLDWKSFYHPPESFLKPETQPEENTTKDSLEISSEEEKASFLPQDLMAFGEIPIEAGQYQAKRKPPQVGERKEREHQVASYSRRKHGKRTSIQGKNRMEYLSHNILTGNTLQQVKYTEWKFSGLKSSIDDGLKNQQKEEKITSSHSVPMQKEALNPVNDKESCEQVSEVSEAQTTDSDDIVTPVSQKCPKARSEKMCIEIVSLAFYPEAEVMSDENVKQVYVEYKFYDLPLSETETPVSLRKPRAGEEIHFHFSKVIDLDPLEQKGRRQFLFAMLNGQDPEQRHLKFTVVSDPMDEEKKECQEVGYAFLEPWQIMESGRDLVEQELDIVSPEDQATRIGRLTVSLKAAAALDAIYKEMTEVTLS</sequence>
<feature type="compositionally biased region" description="Basic and acidic residues" evidence="11">
    <location>
        <begin position="1065"/>
        <end position="1074"/>
    </location>
</feature>
<dbReference type="GO" id="GO:0007601">
    <property type="term" value="P:visual perception"/>
    <property type="evidence" value="ECO:0007669"/>
    <property type="project" value="UniProtKB-KW"/>
</dbReference>
<dbReference type="PANTHER" id="PTHR14240">
    <property type="entry name" value="RETINITIS PIGMENTOSA GTPASE REGULATOR-INTERACTING PROTEIN"/>
    <property type="match status" value="1"/>
</dbReference>
<dbReference type="CDD" id="cd00030">
    <property type="entry name" value="C2"/>
    <property type="match status" value="1"/>
</dbReference>
<accession>A0A6P6HH23</accession>
<dbReference type="InterPro" id="IPR021656">
    <property type="entry name" value="C2-C2_1"/>
</dbReference>
<feature type="region of interest" description="Disordered" evidence="11">
    <location>
        <begin position="255"/>
        <end position="296"/>
    </location>
</feature>
<keyword evidence="7" id="KW-0844">Vision</keyword>
<dbReference type="InterPro" id="IPR041091">
    <property type="entry name" value="RPGRIP1_C"/>
</dbReference>
<dbReference type="PANTHER" id="PTHR14240:SF3">
    <property type="entry name" value="X-LINKED RETINITIS PIGMENTOSA GTPASE REGULATOR-INTERACTING PROTEIN 1"/>
    <property type="match status" value="1"/>
</dbReference>
<feature type="compositionally biased region" description="Basic residues" evidence="11">
    <location>
        <begin position="261"/>
        <end position="272"/>
    </location>
</feature>
<dbReference type="Pfam" id="PF11618">
    <property type="entry name" value="C2-C2_1"/>
    <property type="match status" value="1"/>
</dbReference>
<dbReference type="Pfam" id="PF18111">
    <property type="entry name" value="RPGR1_C"/>
    <property type="match status" value="1"/>
</dbReference>
<organism evidence="13 14">
    <name type="scientific">Puma concolor</name>
    <name type="common">Mountain lion</name>
    <name type="synonym">Felis concolor</name>
    <dbReference type="NCBI Taxonomy" id="9696"/>
    <lineage>
        <taxon>Eukaryota</taxon>
        <taxon>Metazoa</taxon>
        <taxon>Chordata</taxon>
        <taxon>Craniata</taxon>
        <taxon>Vertebrata</taxon>
        <taxon>Euteleostomi</taxon>
        <taxon>Mammalia</taxon>
        <taxon>Eutheria</taxon>
        <taxon>Laurasiatheria</taxon>
        <taxon>Carnivora</taxon>
        <taxon>Feliformia</taxon>
        <taxon>Felidae</taxon>
        <taxon>Felinae</taxon>
        <taxon>Puma</taxon>
    </lineage>
</organism>
<evidence type="ECO:0000256" key="4">
    <source>
        <dbReference type="ARBA" id="ARBA00023054"/>
    </source>
</evidence>
<dbReference type="RefSeq" id="XP_025775064.1">
    <property type="nucleotide sequence ID" value="XM_025919279.1"/>
</dbReference>
<dbReference type="SMART" id="SM00239">
    <property type="entry name" value="C2"/>
    <property type="match status" value="1"/>
</dbReference>
<dbReference type="GO" id="GO:1905515">
    <property type="term" value="P:non-motile cilium assembly"/>
    <property type="evidence" value="ECO:0007669"/>
    <property type="project" value="TreeGrafter"/>
</dbReference>
<evidence type="ECO:0000256" key="10">
    <source>
        <dbReference type="SAM" id="Coils"/>
    </source>
</evidence>
<evidence type="ECO:0000256" key="6">
    <source>
        <dbReference type="ARBA" id="ARBA00023273"/>
    </source>
</evidence>
<dbReference type="Proteomes" id="UP000515131">
    <property type="component" value="Unplaced"/>
</dbReference>
<evidence type="ECO:0000256" key="11">
    <source>
        <dbReference type="SAM" id="MobiDB-lite"/>
    </source>
</evidence>
<dbReference type="Pfam" id="PF00168">
    <property type="entry name" value="C2"/>
    <property type="match status" value="1"/>
</dbReference>
<protein>
    <recommendedName>
        <fullName evidence="9">X-linked retinitis pigmentosa GTPase regulator-interacting protein 1</fullName>
    </recommendedName>
</protein>
<proteinExistence type="inferred from homology"/>
<feature type="compositionally biased region" description="Basic and acidic residues" evidence="11">
    <location>
        <begin position="1173"/>
        <end position="1183"/>
    </location>
</feature>
<comment type="function">
    <text evidence="8">May function as scaffolding protein. Required for normal location of RPGR at the connecting cilium of photoreceptor cells. Required for normal disk morphogenesis and disk organization in the outer segment of photoreceptor cells and for survival of photoreceptor cells.</text>
</comment>
<dbReference type="GeneID" id="112855669"/>
<evidence type="ECO:0000256" key="8">
    <source>
        <dbReference type="ARBA" id="ARBA00055830"/>
    </source>
</evidence>
<evidence type="ECO:0000256" key="2">
    <source>
        <dbReference type="ARBA" id="ARBA00006042"/>
    </source>
</evidence>
<evidence type="ECO:0000256" key="9">
    <source>
        <dbReference type="ARBA" id="ARBA00070080"/>
    </source>
</evidence>
<evidence type="ECO:0000256" key="3">
    <source>
        <dbReference type="ARBA" id="ARBA00022606"/>
    </source>
</evidence>
<dbReference type="InterPro" id="IPR035892">
    <property type="entry name" value="C2_domain_sf"/>
</dbReference>
<comment type="subcellular location">
    <subcellularLocation>
        <location evidence="1">Cell projection</location>
        <location evidence="1">Cilium</location>
    </subcellularLocation>
</comment>
<dbReference type="InterPro" id="IPR000008">
    <property type="entry name" value="C2_dom"/>
</dbReference>
<keyword evidence="13" id="KW-1185">Reference proteome</keyword>
<keyword evidence="4 10" id="KW-0175">Coiled coil</keyword>
<comment type="similarity">
    <text evidence="2">Belongs to the RPGRIP1 family.</text>
</comment>
<evidence type="ECO:0000256" key="7">
    <source>
        <dbReference type="ARBA" id="ARBA00023305"/>
    </source>
</evidence>
<feature type="coiled-coil region" evidence="10">
    <location>
        <begin position="657"/>
        <end position="698"/>
    </location>
</feature>
<dbReference type="GO" id="GO:0032391">
    <property type="term" value="C:photoreceptor connecting cilium"/>
    <property type="evidence" value="ECO:0007669"/>
    <property type="project" value="TreeGrafter"/>
</dbReference>
<gene>
    <name evidence="14" type="primary">RPGRIP1</name>
</gene>
<feature type="coiled-coil region" evidence="10">
    <location>
        <begin position="413"/>
        <end position="561"/>
    </location>
</feature>
<name>A0A6P6HH23_PUMCO</name>
<feature type="region of interest" description="Disordered" evidence="11">
    <location>
        <begin position="584"/>
        <end position="617"/>
    </location>
</feature>
<evidence type="ECO:0000256" key="5">
    <source>
        <dbReference type="ARBA" id="ARBA00023069"/>
    </source>
</evidence>
<reference evidence="14" key="1">
    <citation type="submission" date="2025-08" db="UniProtKB">
        <authorList>
            <consortium name="RefSeq"/>
        </authorList>
    </citation>
    <scope>IDENTIFICATION</scope>
    <source>
        <tissue evidence="14">Blood</tissue>
    </source>
</reference>
<dbReference type="SUPFAM" id="SSF49562">
    <property type="entry name" value="C2 domain (Calcium/lipid-binding domain, CaLB)"/>
    <property type="match status" value="2"/>
</dbReference>
<dbReference type="FunFam" id="2.60.40.150:FF:000075">
    <property type="entry name" value="protein fantom isoform X1"/>
    <property type="match status" value="1"/>
</dbReference>
<dbReference type="GO" id="GO:0005856">
    <property type="term" value="C:cytoskeleton"/>
    <property type="evidence" value="ECO:0007669"/>
    <property type="project" value="UniProtKB-ARBA"/>
</dbReference>
<evidence type="ECO:0000259" key="12">
    <source>
        <dbReference type="PROSITE" id="PS50004"/>
    </source>
</evidence>
<feature type="region of interest" description="Disordered" evidence="11">
    <location>
        <begin position="219"/>
        <end position="239"/>
    </location>
</feature>
<feature type="compositionally biased region" description="Basic residues" evidence="11">
    <location>
        <begin position="224"/>
        <end position="239"/>
    </location>
</feature>
<dbReference type="KEGG" id="pcoo:112855669"/>
<dbReference type="PROSITE" id="PS50004">
    <property type="entry name" value="C2"/>
    <property type="match status" value="1"/>
</dbReference>
<dbReference type="FunFam" id="2.60.40.150:FF:000073">
    <property type="entry name" value="protein fantom isoform X1"/>
    <property type="match status" value="1"/>
</dbReference>
<evidence type="ECO:0000313" key="14">
    <source>
        <dbReference type="RefSeq" id="XP_025775064.1"/>
    </source>
</evidence>
<dbReference type="CTD" id="57096"/>
<feature type="domain" description="C2" evidence="12">
    <location>
        <begin position="899"/>
        <end position="1026"/>
    </location>
</feature>
<feature type="region of interest" description="Disordered" evidence="11">
    <location>
        <begin position="1173"/>
        <end position="1222"/>
    </location>
</feature>
<dbReference type="GO" id="GO:0005737">
    <property type="term" value="C:cytoplasm"/>
    <property type="evidence" value="ECO:0007669"/>
    <property type="project" value="UniProtKB-ARBA"/>
</dbReference>
<dbReference type="InterPro" id="IPR031139">
    <property type="entry name" value="RPGRIP1_fam"/>
</dbReference>
<feature type="region of interest" description="Disordered" evidence="11">
    <location>
        <begin position="1104"/>
        <end position="1131"/>
    </location>
</feature>
<feature type="compositionally biased region" description="Polar residues" evidence="11">
    <location>
        <begin position="1205"/>
        <end position="1216"/>
    </location>
</feature>
<evidence type="ECO:0000313" key="13">
    <source>
        <dbReference type="Proteomes" id="UP000515131"/>
    </source>
</evidence>
<evidence type="ECO:0000256" key="1">
    <source>
        <dbReference type="ARBA" id="ARBA00004138"/>
    </source>
</evidence>
<dbReference type="Gene3D" id="2.60.40.150">
    <property type="entry name" value="C2 domain"/>
    <property type="match status" value="3"/>
</dbReference>
<keyword evidence="5" id="KW-0969">Cilium</keyword>
<keyword evidence="6" id="KW-0966">Cell projection</keyword>
<dbReference type="FunFam" id="2.60.40.150:FF:000189">
    <property type="entry name" value="X-linked retinitis pigmentosa GTPase regulator-interacting protein 1"/>
    <property type="match status" value="1"/>
</dbReference>
<keyword evidence="3" id="KW-0716">Sensory transduction</keyword>